<dbReference type="AlphaFoldDB" id="A0A0N9IB74"/>
<reference evidence="2 3" key="1">
    <citation type="submission" date="2015-07" db="EMBL/GenBank/DDBJ databases">
        <title>Genome sequencing of Kibdelosporangium phytohabitans.</title>
        <authorList>
            <person name="Qin S."/>
            <person name="Xing K."/>
        </authorList>
    </citation>
    <scope>NUCLEOTIDE SEQUENCE [LARGE SCALE GENOMIC DNA]</scope>
    <source>
        <strain evidence="2 3">KLBMP1111</strain>
    </source>
</reference>
<proteinExistence type="predicted"/>
<name>A0A0N9IB74_9PSEU</name>
<dbReference type="Proteomes" id="UP000063699">
    <property type="component" value="Chromosome"/>
</dbReference>
<evidence type="ECO:0000256" key="1">
    <source>
        <dbReference type="SAM" id="SignalP"/>
    </source>
</evidence>
<keyword evidence="3" id="KW-1185">Reference proteome</keyword>
<accession>A0A0N9IB74</accession>
<organism evidence="2 3">
    <name type="scientific">Kibdelosporangium phytohabitans</name>
    <dbReference type="NCBI Taxonomy" id="860235"/>
    <lineage>
        <taxon>Bacteria</taxon>
        <taxon>Bacillati</taxon>
        <taxon>Actinomycetota</taxon>
        <taxon>Actinomycetes</taxon>
        <taxon>Pseudonocardiales</taxon>
        <taxon>Pseudonocardiaceae</taxon>
        <taxon>Kibdelosporangium</taxon>
    </lineage>
</organism>
<dbReference type="RefSeq" id="WP_054293969.1">
    <property type="nucleotide sequence ID" value="NZ_JADBEI010000001.1"/>
</dbReference>
<dbReference type="KEGG" id="kphy:AOZ06_39050"/>
<gene>
    <name evidence="2" type="ORF">AOZ06_39050</name>
</gene>
<dbReference type="EMBL" id="CP012752">
    <property type="protein sequence ID" value="ALG12073.1"/>
    <property type="molecule type" value="Genomic_DNA"/>
</dbReference>
<evidence type="ECO:0000313" key="2">
    <source>
        <dbReference type="EMBL" id="ALG12073.1"/>
    </source>
</evidence>
<dbReference type="OrthoDB" id="3541237at2"/>
<feature type="chain" id="PRO_5006036030" description="Secreted protein" evidence="1">
    <location>
        <begin position="22"/>
        <end position="148"/>
    </location>
</feature>
<evidence type="ECO:0008006" key="4">
    <source>
        <dbReference type="Google" id="ProtNLM"/>
    </source>
</evidence>
<evidence type="ECO:0000313" key="3">
    <source>
        <dbReference type="Proteomes" id="UP000063699"/>
    </source>
</evidence>
<keyword evidence="1" id="KW-0732">Signal</keyword>
<sequence length="148" mass="16413">MKILRAAVAAIALSVGLIVTAAPSEATVIQQPATVDGALVTVNPKAEYTEDPLRSPSYEWTKKCPLHRMCTTQLGAGGQYIGFQFYRCTTYTLTNWGVNDENPNRFVYNHQNVTVNFLDQRHAVIASVAPGYLQTVNFKPVWYISLCN</sequence>
<feature type="signal peptide" evidence="1">
    <location>
        <begin position="1"/>
        <end position="21"/>
    </location>
</feature>
<protein>
    <recommendedName>
        <fullName evidence="4">Secreted protein</fullName>
    </recommendedName>
</protein>